<reference evidence="1 2" key="1">
    <citation type="submission" date="2024-11" db="EMBL/GenBank/DDBJ databases">
        <title>Chromosome-level genome assembly of the freshwater bivalve Anodonta woodiana.</title>
        <authorList>
            <person name="Chen X."/>
        </authorList>
    </citation>
    <scope>NUCLEOTIDE SEQUENCE [LARGE SCALE GENOMIC DNA]</scope>
    <source>
        <strain evidence="1">MN2024</strain>
        <tissue evidence="1">Gills</tissue>
    </source>
</reference>
<evidence type="ECO:0000313" key="1">
    <source>
        <dbReference type="EMBL" id="KAL3890152.1"/>
    </source>
</evidence>
<protein>
    <submittedName>
        <fullName evidence="1">Uncharacterized protein</fullName>
    </submittedName>
</protein>
<gene>
    <name evidence="1" type="ORF">ACJMK2_002444</name>
</gene>
<name>A0ABD3XYG2_SINWO</name>
<feature type="non-terminal residue" evidence="1">
    <location>
        <position position="69"/>
    </location>
</feature>
<sequence>MEKVFKLAVVSEVNKVEWRESRENSFQKGDVSVYSLHLCQTCRYIEGYSTLLEKEKHLILNYKERALLF</sequence>
<evidence type="ECO:0000313" key="2">
    <source>
        <dbReference type="Proteomes" id="UP001634394"/>
    </source>
</evidence>
<accession>A0ABD3XYG2</accession>
<proteinExistence type="predicted"/>
<keyword evidence="2" id="KW-1185">Reference proteome</keyword>
<dbReference type="Proteomes" id="UP001634394">
    <property type="component" value="Unassembled WGS sequence"/>
</dbReference>
<dbReference type="AlphaFoldDB" id="A0ABD3XYG2"/>
<comment type="caution">
    <text evidence="1">The sequence shown here is derived from an EMBL/GenBank/DDBJ whole genome shotgun (WGS) entry which is preliminary data.</text>
</comment>
<dbReference type="EMBL" id="JBJQND010000001">
    <property type="protein sequence ID" value="KAL3890152.1"/>
    <property type="molecule type" value="Genomic_DNA"/>
</dbReference>
<organism evidence="1 2">
    <name type="scientific">Sinanodonta woodiana</name>
    <name type="common">Chinese pond mussel</name>
    <name type="synonym">Anodonta woodiana</name>
    <dbReference type="NCBI Taxonomy" id="1069815"/>
    <lineage>
        <taxon>Eukaryota</taxon>
        <taxon>Metazoa</taxon>
        <taxon>Spiralia</taxon>
        <taxon>Lophotrochozoa</taxon>
        <taxon>Mollusca</taxon>
        <taxon>Bivalvia</taxon>
        <taxon>Autobranchia</taxon>
        <taxon>Heteroconchia</taxon>
        <taxon>Palaeoheterodonta</taxon>
        <taxon>Unionida</taxon>
        <taxon>Unionoidea</taxon>
        <taxon>Unionidae</taxon>
        <taxon>Unioninae</taxon>
        <taxon>Sinanodonta</taxon>
    </lineage>
</organism>